<organism evidence="2">
    <name type="scientific">Arundo donax</name>
    <name type="common">Giant reed</name>
    <name type="synonym">Donax arundinaceus</name>
    <dbReference type="NCBI Taxonomy" id="35708"/>
    <lineage>
        <taxon>Eukaryota</taxon>
        <taxon>Viridiplantae</taxon>
        <taxon>Streptophyta</taxon>
        <taxon>Embryophyta</taxon>
        <taxon>Tracheophyta</taxon>
        <taxon>Spermatophyta</taxon>
        <taxon>Magnoliopsida</taxon>
        <taxon>Liliopsida</taxon>
        <taxon>Poales</taxon>
        <taxon>Poaceae</taxon>
        <taxon>PACMAD clade</taxon>
        <taxon>Arundinoideae</taxon>
        <taxon>Arundineae</taxon>
        <taxon>Arundo</taxon>
    </lineage>
</organism>
<proteinExistence type="predicted"/>
<feature type="region of interest" description="Disordered" evidence="1">
    <location>
        <begin position="1"/>
        <end position="40"/>
    </location>
</feature>
<accession>A0A0A9ED27</accession>
<dbReference type="AlphaFoldDB" id="A0A0A9ED27"/>
<dbReference type="EMBL" id="GBRH01202115">
    <property type="protein sequence ID" value="JAD95780.1"/>
    <property type="molecule type" value="Transcribed_RNA"/>
</dbReference>
<evidence type="ECO:0000313" key="2">
    <source>
        <dbReference type="EMBL" id="JAD95780.1"/>
    </source>
</evidence>
<feature type="compositionally biased region" description="Pro residues" evidence="1">
    <location>
        <begin position="1"/>
        <end position="11"/>
    </location>
</feature>
<reference evidence="2" key="1">
    <citation type="submission" date="2014-09" db="EMBL/GenBank/DDBJ databases">
        <authorList>
            <person name="Magalhaes I.L.F."/>
            <person name="Oliveira U."/>
            <person name="Santos F.R."/>
            <person name="Vidigal T.H.D.A."/>
            <person name="Brescovit A.D."/>
            <person name="Santos A.J."/>
        </authorList>
    </citation>
    <scope>NUCLEOTIDE SEQUENCE</scope>
    <source>
        <tissue evidence="2">Shoot tissue taken approximately 20 cm above the soil surface</tissue>
    </source>
</reference>
<reference evidence="2" key="2">
    <citation type="journal article" date="2015" name="Data Brief">
        <title>Shoot transcriptome of the giant reed, Arundo donax.</title>
        <authorList>
            <person name="Barrero R.A."/>
            <person name="Guerrero F.D."/>
            <person name="Moolhuijzen P."/>
            <person name="Goolsby J.A."/>
            <person name="Tidwell J."/>
            <person name="Bellgard S.E."/>
            <person name="Bellgard M.I."/>
        </authorList>
    </citation>
    <scope>NUCLEOTIDE SEQUENCE</scope>
    <source>
        <tissue evidence="2">Shoot tissue taken approximately 20 cm above the soil surface</tissue>
    </source>
</reference>
<evidence type="ECO:0000256" key="1">
    <source>
        <dbReference type="SAM" id="MobiDB-lite"/>
    </source>
</evidence>
<name>A0A0A9ED27_ARUDO</name>
<feature type="compositionally biased region" description="Basic residues" evidence="1">
    <location>
        <begin position="18"/>
        <end position="28"/>
    </location>
</feature>
<protein>
    <submittedName>
        <fullName evidence="2">Uncharacterized protein</fullName>
    </submittedName>
</protein>
<sequence length="40" mass="4587">MRNPYVPPPAPLAWHQSVRPRRQPHRGRPLPSYFDAPPSG</sequence>